<organism evidence="1 2">
    <name type="scientific">Dentiscutata heterogama</name>
    <dbReference type="NCBI Taxonomy" id="1316150"/>
    <lineage>
        <taxon>Eukaryota</taxon>
        <taxon>Fungi</taxon>
        <taxon>Fungi incertae sedis</taxon>
        <taxon>Mucoromycota</taxon>
        <taxon>Glomeromycotina</taxon>
        <taxon>Glomeromycetes</taxon>
        <taxon>Diversisporales</taxon>
        <taxon>Gigasporaceae</taxon>
        <taxon>Dentiscutata</taxon>
    </lineage>
</organism>
<name>A0ACA9QQR2_9GLOM</name>
<dbReference type="EMBL" id="CAJVPU010051285">
    <property type="protein sequence ID" value="CAG8761000.1"/>
    <property type="molecule type" value="Genomic_DNA"/>
</dbReference>
<accession>A0ACA9QQR2</accession>
<keyword evidence="2" id="KW-1185">Reference proteome</keyword>
<feature type="non-terminal residue" evidence="1">
    <location>
        <position position="1"/>
    </location>
</feature>
<dbReference type="Proteomes" id="UP000789702">
    <property type="component" value="Unassembled WGS sequence"/>
</dbReference>
<evidence type="ECO:0000313" key="2">
    <source>
        <dbReference type="Proteomes" id="UP000789702"/>
    </source>
</evidence>
<proteinExistence type="predicted"/>
<evidence type="ECO:0000313" key="1">
    <source>
        <dbReference type="EMBL" id="CAG8761000.1"/>
    </source>
</evidence>
<reference evidence="1" key="1">
    <citation type="submission" date="2021-06" db="EMBL/GenBank/DDBJ databases">
        <authorList>
            <person name="Kallberg Y."/>
            <person name="Tangrot J."/>
            <person name="Rosling A."/>
        </authorList>
    </citation>
    <scope>NUCLEOTIDE SEQUENCE</scope>
    <source>
        <strain evidence="1">IL203A</strain>
    </source>
</reference>
<feature type="non-terminal residue" evidence="1">
    <location>
        <position position="57"/>
    </location>
</feature>
<gene>
    <name evidence="1" type="ORF">DHETER_LOCUS15259</name>
</gene>
<sequence length="57" mass="6702">INSDSVTDISFQNICELEGDLNINIHEITKLVQEGSFKVNEDPELYYFNIRRRMILI</sequence>
<comment type="caution">
    <text evidence="1">The sequence shown here is derived from an EMBL/GenBank/DDBJ whole genome shotgun (WGS) entry which is preliminary data.</text>
</comment>
<protein>
    <submittedName>
        <fullName evidence="1">5195_t:CDS:1</fullName>
    </submittedName>
</protein>